<accession>A0AAW5C9J1</accession>
<evidence type="ECO:0000313" key="2">
    <source>
        <dbReference type="EMBL" id="MCG4748643.1"/>
    </source>
</evidence>
<dbReference type="InterPro" id="IPR045504">
    <property type="entry name" value="DUF6487"/>
</dbReference>
<feature type="domain" description="DUF6487" evidence="1">
    <location>
        <begin position="3"/>
        <end position="70"/>
    </location>
</feature>
<proteinExistence type="predicted"/>
<dbReference type="EMBL" id="JAKNGE010000041">
    <property type="protein sequence ID" value="MCG4748643.1"/>
    <property type="molecule type" value="Genomic_DNA"/>
</dbReference>
<dbReference type="Pfam" id="PF20097">
    <property type="entry name" value="DUF6487"/>
    <property type="match status" value="1"/>
</dbReference>
<dbReference type="Proteomes" id="UP001299608">
    <property type="component" value="Unassembled WGS sequence"/>
</dbReference>
<sequence>MKCPYCNQDMQKGYITSDARFLAWREEKHESANVKKGDGIQLAKKVFGGAATVSDAYCCKACRKIVIDYAKTETYAV</sequence>
<protein>
    <submittedName>
        <fullName evidence="2">PF20097 family protein</fullName>
    </submittedName>
</protein>
<evidence type="ECO:0000313" key="3">
    <source>
        <dbReference type="Proteomes" id="UP001299608"/>
    </source>
</evidence>
<organism evidence="2 3">
    <name type="scientific">Enterocloster aldenensis</name>
    <dbReference type="NCBI Taxonomy" id="358742"/>
    <lineage>
        <taxon>Bacteria</taxon>
        <taxon>Bacillati</taxon>
        <taxon>Bacillota</taxon>
        <taxon>Clostridia</taxon>
        <taxon>Lachnospirales</taxon>
        <taxon>Lachnospiraceae</taxon>
        <taxon>Enterocloster</taxon>
    </lineage>
</organism>
<name>A0AAW5C9J1_9FIRM</name>
<gene>
    <name evidence="2" type="ORF">L0N08_24835</name>
</gene>
<reference evidence="2" key="1">
    <citation type="submission" date="2022-01" db="EMBL/GenBank/DDBJ databases">
        <title>Collection of gut derived symbiotic bacterial strains cultured from healthy donors.</title>
        <authorList>
            <person name="Lin H."/>
            <person name="Kohout C."/>
            <person name="Waligurski E."/>
            <person name="Pamer E.G."/>
        </authorList>
    </citation>
    <scope>NUCLEOTIDE SEQUENCE</scope>
    <source>
        <strain evidence="2">DFI.6.55</strain>
    </source>
</reference>
<dbReference type="AlphaFoldDB" id="A0AAW5C9J1"/>
<comment type="caution">
    <text evidence="2">The sequence shown here is derived from an EMBL/GenBank/DDBJ whole genome shotgun (WGS) entry which is preliminary data.</text>
</comment>
<dbReference type="RefSeq" id="WP_117562631.1">
    <property type="nucleotide sequence ID" value="NZ_CAXTHN010000025.1"/>
</dbReference>
<evidence type="ECO:0000259" key="1">
    <source>
        <dbReference type="Pfam" id="PF20097"/>
    </source>
</evidence>